<accession>A0A1M7C3A4</accession>
<protein>
    <submittedName>
        <fullName evidence="1">Uncharacterized protein</fullName>
    </submittedName>
</protein>
<evidence type="ECO:0000313" key="1">
    <source>
        <dbReference type="EMBL" id="SHL61715.1"/>
    </source>
</evidence>
<proteinExistence type="predicted"/>
<keyword evidence="2" id="KW-1185">Reference proteome</keyword>
<dbReference type="Proteomes" id="UP000183974">
    <property type="component" value="Unassembled WGS sequence"/>
</dbReference>
<dbReference type="RefSeq" id="WP_084729044.1">
    <property type="nucleotide sequence ID" value="NZ_BMLR01000004.1"/>
</dbReference>
<gene>
    <name evidence="1" type="ORF">SAMN05444398_10491</name>
</gene>
<evidence type="ECO:0000313" key="2">
    <source>
        <dbReference type="Proteomes" id="UP000183974"/>
    </source>
</evidence>
<dbReference type="EMBL" id="FRBR01000004">
    <property type="protein sequence ID" value="SHL61715.1"/>
    <property type="molecule type" value="Genomic_DNA"/>
</dbReference>
<sequence length="64" mass="7374">MIIVVGLIVAFLLIVIFSNRRTRQCRWREDRRGDRDGQRKYRCMACGAEAFTSNGKPPLDCKAN</sequence>
<dbReference type="STRING" id="337701.SAMN05444398_10491"/>
<reference evidence="1 2" key="1">
    <citation type="submission" date="2016-11" db="EMBL/GenBank/DDBJ databases">
        <authorList>
            <person name="Jaros S."/>
            <person name="Januszkiewicz K."/>
            <person name="Wedrychowicz H."/>
        </authorList>
    </citation>
    <scope>NUCLEOTIDE SEQUENCE [LARGE SCALE GENOMIC DNA]</scope>
    <source>
        <strain evidence="1 2">DSM 29589</strain>
    </source>
</reference>
<dbReference type="AlphaFoldDB" id="A0A1M7C3A4"/>
<organism evidence="1 2">
    <name type="scientific">Roseovarius pacificus</name>
    <dbReference type="NCBI Taxonomy" id="337701"/>
    <lineage>
        <taxon>Bacteria</taxon>
        <taxon>Pseudomonadati</taxon>
        <taxon>Pseudomonadota</taxon>
        <taxon>Alphaproteobacteria</taxon>
        <taxon>Rhodobacterales</taxon>
        <taxon>Roseobacteraceae</taxon>
        <taxon>Roseovarius</taxon>
    </lineage>
</organism>
<name>A0A1M7C3A4_9RHOB</name>